<keyword evidence="2" id="KW-1185">Reference proteome</keyword>
<dbReference type="RefSeq" id="WP_013685057.1">
    <property type="nucleotide sequence ID" value="NC_015321.1"/>
</dbReference>
<name>F2ICQ6_FLUTR</name>
<dbReference type="STRING" id="755732.Fluta_0274"/>
<dbReference type="KEGG" id="fte:Fluta_0274"/>
<reference evidence="2" key="2">
    <citation type="submission" date="2011-02" db="EMBL/GenBank/DDBJ databases">
        <title>The complete genome of Fluviicola taffensis DSM 16823.</title>
        <authorList>
            <consortium name="US DOE Joint Genome Institute (JGI-PGF)"/>
            <person name="Lucas S."/>
            <person name="Copeland A."/>
            <person name="Lapidus A."/>
            <person name="Bruce D."/>
            <person name="Goodwin L."/>
            <person name="Pitluck S."/>
            <person name="Kyrpides N."/>
            <person name="Mavromatis K."/>
            <person name="Ivanova N."/>
            <person name="Mikhailova N."/>
            <person name="Pagani I."/>
            <person name="Chertkov O."/>
            <person name="Detter J.C."/>
            <person name="Han C."/>
            <person name="Tapia R."/>
            <person name="Land M."/>
            <person name="Hauser L."/>
            <person name="Markowitz V."/>
            <person name="Cheng J.-F."/>
            <person name="Hugenholtz P."/>
            <person name="Woyke T."/>
            <person name="Wu D."/>
            <person name="Tindall B."/>
            <person name="Pomrenke H.G."/>
            <person name="Brambilla E."/>
            <person name="Klenk H.-P."/>
            <person name="Eisen J.A."/>
        </authorList>
    </citation>
    <scope>NUCLEOTIDE SEQUENCE [LARGE SCALE GENOMIC DNA]</scope>
    <source>
        <strain evidence="2">DSM 16823 / RW262 / RW262</strain>
    </source>
</reference>
<proteinExistence type="predicted"/>
<evidence type="ECO:0000313" key="1">
    <source>
        <dbReference type="EMBL" id="AEA42283.1"/>
    </source>
</evidence>
<evidence type="ECO:0000313" key="2">
    <source>
        <dbReference type="Proteomes" id="UP000007463"/>
    </source>
</evidence>
<dbReference type="HOGENOM" id="CLU_1419610_0_0_10"/>
<dbReference type="AlphaFoldDB" id="F2ICQ6"/>
<dbReference type="OrthoDB" id="9553561at2"/>
<dbReference type="EMBL" id="CP002542">
    <property type="protein sequence ID" value="AEA42283.1"/>
    <property type="molecule type" value="Genomic_DNA"/>
</dbReference>
<dbReference type="Proteomes" id="UP000007463">
    <property type="component" value="Chromosome"/>
</dbReference>
<reference evidence="1 2" key="1">
    <citation type="journal article" date="2011" name="Stand. Genomic Sci.">
        <title>Complete genome sequence of the gliding freshwater bacterium Fluviicola taffensis type strain (RW262).</title>
        <authorList>
            <person name="Woyke T."/>
            <person name="Chertkov O."/>
            <person name="Lapidus A."/>
            <person name="Nolan M."/>
            <person name="Lucas S."/>
            <person name="Del Rio T.G."/>
            <person name="Tice H."/>
            <person name="Cheng J.F."/>
            <person name="Tapia R."/>
            <person name="Han C."/>
            <person name="Goodwin L."/>
            <person name="Pitluck S."/>
            <person name="Liolios K."/>
            <person name="Pagani I."/>
            <person name="Ivanova N."/>
            <person name="Huntemann M."/>
            <person name="Mavromatis K."/>
            <person name="Mikhailova N."/>
            <person name="Pati A."/>
            <person name="Chen A."/>
            <person name="Palaniappan K."/>
            <person name="Land M."/>
            <person name="Hauser L."/>
            <person name="Brambilla E.M."/>
            <person name="Rohde M."/>
            <person name="Mwirichia R."/>
            <person name="Sikorski J."/>
            <person name="Tindall B.J."/>
            <person name="Goker M."/>
            <person name="Bristow J."/>
            <person name="Eisen J.A."/>
            <person name="Markowitz V."/>
            <person name="Hugenholtz P."/>
            <person name="Klenk H.P."/>
            <person name="Kyrpides N.C."/>
        </authorList>
    </citation>
    <scope>NUCLEOTIDE SEQUENCE [LARGE SCALE GENOMIC DNA]</scope>
    <source>
        <strain evidence="2">DSM 16823 / RW262 / RW262</strain>
    </source>
</reference>
<gene>
    <name evidence="1" type="ordered locus">Fluta_0274</name>
</gene>
<organism evidence="1 2">
    <name type="scientific">Fluviicola taffensis (strain DSM 16823 / NCIMB 13979 / RW262)</name>
    <dbReference type="NCBI Taxonomy" id="755732"/>
    <lineage>
        <taxon>Bacteria</taxon>
        <taxon>Pseudomonadati</taxon>
        <taxon>Bacteroidota</taxon>
        <taxon>Flavobacteriia</taxon>
        <taxon>Flavobacteriales</taxon>
        <taxon>Crocinitomicaceae</taxon>
        <taxon>Fluviicola</taxon>
    </lineage>
</organism>
<protein>
    <submittedName>
        <fullName evidence="1">Uncharacterized protein</fullName>
    </submittedName>
</protein>
<sequence>MTEEEILKTLRVNDLSEVFDALELELFEIKKNILGKPLLRQTLKSKLLRLKILAQIAVDQNLFQNDSKVVFKIDSIETDEVLKLWESYMHAKNYWKMMLSQMQSPEQIEAALEDGLKIEGYFTNQFPTLNWTDEEPVFGIEPDPMLIQNGLKNALERGWITFADLEKNKGELKKDLLLALKRLSLLPKYVQ</sequence>
<accession>F2ICQ6</accession>